<name>A0ABQ7T618_PHRPL</name>
<keyword evidence="2" id="KW-1185">Reference proteome</keyword>
<dbReference type="Proteomes" id="UP000826234">
    <property type="component" value="Unassembled WGS sequence"/>
</dbReference>
<dbReference type="EMBL" id="JAIPUX010001232">
    <property type="protein sequence ID" value="KAH0624964.1"/>
    <property type="molecule type" value="Genomic_DNA"/>
</dbReference>
<organism evidence="1 2">
    <name type="scientific">Phrynosoma platyrhinos</name>
    <name type="common">Desert horned lizard</name>
    <dbReference type="NCBI Taxonomy" id="52577"/>
    <lineage>
        <taxon>Eukaryota</taxon>
        <taxon>Metazoa</taxon>
        <taxon>Chordata</taxon>
        <taxon>Craniata</taxon>
        <taxon>Vertebrata</taxon>
        <taxon>Euteleostomi</taxon>
        <taxon>Lepidosauria</taxon>
        <taxon>Squamata</taxon>
        <taxon>Bifurcata</taxon>
        <taxon>Unidentata</taxon>
        <taxon>Episquamata</taxon>
        <taxon>Toxicofera</taxon>
        <taxon>Iguania</taxon>
        <taxon>Phrynosomatidae</taxon>
        <taxon>Phrynosomatinae</taxon>
        <taxon>Phrynosoma</taxon>
    </lineage>
</organism>
<evidence type="ECO:0000313" key="1">
    <source>
        <dbReference type="EMBL" id="KAH0624964.1"/>
    </source>
</evidence>
<accession>A0ABQ7T618</accession>
<sequence>MQETYLVSTENIKFPIHCSKHKKFQVELSLMPYLSSVFPYFEVDVATIARTQNFVYLHHKSYLV</sequence>
<comment type="caution">
    <text evidence="1">The sequence shown here is derived from an EMBL/GenBank/DDBJ whole genome shotgun (WGS) entry which is preliminary data.</text>
</comment>
<reference evidence="1 2" key="1">
    <citation type="journal article" date="2022" name="Gigascience">
        <title>A chromosome-level genome assembly and annotation of the desert horned lizard, Phrynosoma platyrhinos, provides insight into chromosomal rearrangements among reptiles.</title>
        <authorList>
            <person name="Koochekian N."/>
            <person name="Ascanio A."/>
            <person name="Farleigh K."/>
            <person name="Card D.C."/>
            <person name="Schield D.R."/>
            <person name="Castoe T.A."/>
            <person name="Jezkova T."/>
        </authorList>
    </citation>
    <scope>NUCLEOTIDE SEQUENCE [LARGE SCALE GENOMIC DNA]</scope>
    <source>
        <strain evidence="1">NK-2021</strain>
    </source>
</reference>
<gene>
    <name evidence="1" type="ORF">JD844_032924</name>
</gene>
<proteinExistence type="predicted"/>
<protein>
    <submittedName>
        <fullName evidence="1">Uncharacterized protein</fullName>
    </submittedName>
</protein>
<evidence type="ECO:0000313" key="2">
    <source>
        <dbReference type="Proteomes" id="UP000826234"/>
    </source>
</evidence>